<keyword evidence="4" id="KW-1185">Reference proteome</keyword>
<feature type="transmembrane region" description="Helical" evidence="2">
    <location>
        <begin position="91"/>
        <end position="114"/>
    </location>
</feature>
<protein>
    <submittedName>
        <fullName evidence="3">Uncharacterized protein</fullName>
    </submittedName>
</protein>
<name>A0A8H7SDF7_9FUNG</name>
<proteinExistence type="predicted"/>
<dbReference type="EMBL" id="JAEPRB010000008">
    <property type="protein sequence ID" value="KAG2227359.1"/>
    <property type="molecule type" value="Genomic_DNA"/>
</dbReference>
<keyword evidence="2" id="KW-0472">Membrane</keyword>
<dbReference type="AlphaFoldDB" id="A0A8H7SDF7"/>
<dbReference type="Proteomes" id="UP000646827">
    <property type="component" value="Unassembled WGS sequence"/>
</dbReference>
<reference evidence="3 4" key="1">
    <citation type="submission" date="2020-12" db="EMBL/GenBank/DDBJ databases">
        <title>Metabolic potential, ecology and presence of endohyphal bacteria is reflected in genomic diversity of Mucoromycotina.</title>
        <authorList>
            <person name="Muszewska A."/>
            <person name="Okrasinska A."/>
            <person name="Steczkiewicz K."/>
            <person name="Drgas O."/>
            <person name="Orlowska M."/>
            <person name="Perlinska-Lenart U."/>
            <person name="Aleksandrzak-Piekarczyk T."/>
            <person name="Szatraj K."/>
            <person name="Zielenkiewicz U."/>
            <person name="Pilsyk S."/>
            <person name="Malc E."/>
            <person name="Mieczkowski P."/>
            <person name="Kruszewska J.S."/>
            <person name="Biernat P."/>
            <person name="Pawlowska J."/>
        </authorList>
    </citation>
    <scope>NUCLEOTIDE SEQUENCE [LARGE SCALE GENOMIC DNA]</scope>
    <source>
        <strain evidence="3 4">CBS 142.35</strain>
    </source>
</reference>
<evidence type="ECO:0000256" key="1">
    <source>
        <dbReference type="SAM" id="MobiDB-lite"/>
    </source>
</evidence>
<comment type="caution">
    <text evidence="3">The sequence shown here is derived from an EMBL/GenBank/DDBJ whole genome shotgun (WGS) entry which is preliminary data.</text>
</comment>
<evidence type="ECO:0000313" key="4">
    <source>
        <dbReference type="Proteomes" id="UP000646827"/>
    </source>
</evidence>
<keyword evidence="2" id="KW-1133">Transmembrane helix</keyword>
<sequence length="125" mass="14336">MLRKDDYGPIALRESPNRSNSNIHRNNNNNITTSAIQINDNQDEEDEDEAHEFATYVESDDDDEDPYFMPEHNRKSSTLSFSKLSCSPVQLFRFIVPAFCILVIVVYTIVIAVLTQKRKLPTPDT</sequence>
<feature type="region of interest" description="Disordered" evidence="1">
    <location>
        <begin position="1"/>
        <end position="32"/>
    </location>
</feature>
<evidence type="ECO:0000313" key="3">
    <source>
        <dbReference type="EMBL" id="KAG2227359.1"/>
    </source>
</evidence>
<organism evidence="3 4">
    <name type="scientific">Circinella minor</name>
    <dbReference type="NCBI Taxonomy" id="1195481"/>
    <lineage>
        <taxon>Eukaryota</taxon>
        <taxon>Fungi</taxon>
        <taxon>Fungi incertae sedis</taxon>
        <taxon>Mucoromycota</taxon>
        <taxon>Mucoromycotina</taxon>
        <taxon>Mucoromycetes</taxon>
        <taxon>Mucorales</taxon>
        <taxon>Lichtheimiaceae</taxon>
        <taxon>Circinella</taxon>
    </lineage>
</organism>
<gene>
    <name evidence="3" type="ORF">INT45_004314</name>
</gene>
<accession>A0A8H7SDF7</accession>
<evidence type="ECO:0000256" key="2">
    <source>
        <dbReference type="SAM" id="Phobius"/>
    </source>
</evidence>
<keyword evidence="2" id="KW-0812">Transmembrane</keyword>
<feature type="compositionally biased region" description="Low complexity" evidence="1">
    <location>
        <begin position="17"/>
        <end position="32"/>
    </location>
</feature>
<dbReference type="OrthoDB" id="2255535at2759"/>